<dbReference type="InterPro" id="IPR029063">
    <property type="entry name" value="SAM-dependent_MTases_sf"/>
</dbReference>
<organism evidence="2 3">
    <name type="scientific">Nocardioides simplex</name>
    <name type="common">Arthrobacter simplex</name>
    <dbReference type="NCBI Taxonomy" id="2045"/>
    <lineage>
        <taxon>Bacteria</taxon>
        <taxon>Bacillati</taxon>
        <taxon>Actinomycetota</taxon>
        <taxon>Actinomycetes</taxon>
        <taxon>Propionibacteriales</taxon>
        <taxon>Nocardioidaceae</taxon>
        <taxon>Pimelobacter</taxon>
    </lineage>
</organism>
<reference evidence="2 3" key="1">
    <citation type="submission" date="2019-09" db="EMBL/GenBank/DDBJ databases">
        <title>Pimelobacter sp. isolated from Paulinella.</title>
        <authorList>
            <person name="Jeong S.E."/>
        </authorList>
    </citation>
    <scope>NUCLEOTIDE SEQUENCE [LARGE SCALE GENOMIC DNA]</scope>
    <source>
        <strain evidence="2 3">Pch-N</strain>
    </source>
</reference>
<protein>
    <submittedName>
        <fullName evidence="2">Class I SAM-dependent methyltransferase</fullName>
    </submittedName>
</protein>
<name>A0A7J5E3V3_NOCSI</name>
<dbReference type="CDD" id="cd02440">
    <property type="entry name" value="AdoMet_MTases"/>
    <property type="match status" value="1"/>
</dbReference>
<dbReference type="RefSeq" id="WP_151580280.1">
    <property type="nucleotide sequence ID" value="NZ_WBVM01000001.1"/>
</dbReference>
<dbReference type="InterPro" id="IPR013216">
    <property type="entry name" value="Methyltransf_11"/>
</dbReference>
<evidence type="ECO:0000259" key="1">
    <source>
        <dbReference type="Pfam" id="PF08241"/>
    </source>
</evidence>
<dbReference type="PANTHER" id="PTHR43861:SF1">
    <property type="entry name" value="TRANS-ACONITATE 2-METHYLTRANSFERASE"/>
    <property type="match status" value="1"/>
</dbReference>
<dbReference type="GO" id="GO:0032259">
    <property type="term" value="P:methylation"/>
    <property type="evidence" value="ECO:0007669"/>
    <property type="project" value="UniProtKB-KW"/>
</dbReference>
<dbReference type="SUPFAM" id="SSF53335">
    <property type="entry name" value="S-adenosyl-L-methionine-dependent methyltransferases"/>
    <property type="match status" value="1"/>
</dbReference>
<accession>A0A7J5E3V3</accession>
<evidence type="ECO:0000313" key="3">
    <source>
        <dbReference type="Proteomes" id="UP000449906"/>
    </source>
</evidence>
<dbReference type="EMBL" id="WBVM01000001">
    <property type="protein sequence ID" value="KAB2812960.1"/>
    <property type="molecule type" value="Genomic_DNA"/>
</dbReference>
<dbReference type="AlphaFoldDB" id="A0A7J5E3V3"/>
<dbReference type="GO" id="GO:0008757">
    <property type="term" value="F:S-adenosylmethionine-dependent methyltransferase activity"/>
    <property type="evidence" value="ECO:0007669"/>
    <property type="project" value="InterPro"/>
</dbReference>
<evidence type="ECO:0000313" key="2">
    <source>
        <dbReference type="EMBL" id="KAB2812960.1"/>
    </source>
</evidence>
<dbReference type="Pfam" id="PF08241">
    <property type="entry name" value="Methyltransf_11"/>
    <property type="match status" value="1"/>
</dbReference>
<proteinExistence type="predicted"/>
<feature type="domain" description="Methyltransferase type 11" evidence="1">
    <location>
        <begin position="42"/>
        <end position="139"/>
    </location>
</feature>
<dbReference type="Gene3D" id="3.40.50.150">
    <property type="entry name" value="Vaccinia Virus protein VP39"/>
    <property type="match status" value="1"/>
</dbReference>
<sequence length="249" mass="26451">MMKRSEEGTSASALRRVPRPFETWTERVLTGLGPQPDHTVTDLGVGRGRTLASLFDTSGAAHVIAVDRSRSNLEAVGAQYPPTRVTTVLDDASRVGCDLSGGQGHVDAVMSIATLHHISDHQAVVSNIGRALRPGGVLSLEAAALGNVAAVRASASAVGLSVGAQHPVDPDSLHEALKGAGFHSVTVRTYRDAVTISDRQVLKAHLFAMFSGLLGHVSRDDLSQAIDRMMQELPEPVIDYSRVQVRAIR</sequence>
<comment type="caution">
    <text evidence="2">The sequence shown here is derived from an EMBL/GenBank/DDBJ whole genome shotgun (WGS) entry which is preliminary data.</text>
</comment>
<keyword evidence="2" id="KW-0808">Transferase</keyword>
<dbReference type="PANTHER" id="PTHR43861">
    <property type="entry name" value="TRANS-ACONITATE 2-METHYLTRANSFERASE-RELATED"/>
    <property type="match status" value="1"/>
</dbReference>
<dbReference type="Proteomes" id="UP000449906">
    <property type="component" value="Unassembled WGS sequence"/>
</dbReference>
<gene>
    <name evidence="2" type="ORF">F9L07_14755</name>
</gene>
<keyword evidence="2" id="KW-0489">Methyltransferase</keyword>